<dbReference type="EC" id="1.5.1.40" evidence="3"/>
<dbReference type="RefSeq" id="WP_311947164.1">
    <property type="nucleotide sequence ID" value="NZ_JAVLVU010000001.1"/>
</dbReference>
<feature type="domain" description="Pyrroline-5-carboxylate reductase catalytic N-terminal" evidence="2">
    <location>
        <begin position="17"/>
        <end position="104"/>
    </location>
</feature>
<sequence length="212" mass="22122">MENHNTTGTKVSGQNSIGILGAGHIAQAVARHAAKAGYEVTISSRRAPAELTGLASSLGERVKTGTLAEAAASDLVLIAVPFDQVQAAARGIDWAGRIVIDTTNAIVFPQFKPADLGGRTSSKVNAEFFPGASLIKAFNTLPAAILASDPESDGGRRVIFVAGDEEVPKKQVINFAKKLGFSALDLGKIDEGGRLQEFGGSLISKNLIRLDL</sequence>
<name>A0ABU3GNI3_9SPHI</name>
<dbReference type="InterPro" id="IPR051267">
    <property type="entry name" value="STEAP_metalloreductase"/>
</dbReference>
<reference evidence="4" key="1">
    <citation type="submission" date="2023-07" db="EMBL/GenBank/DDBJ databases">
        <title>Functional and genomic diversity of the sorghum phyllosphere microbiome.</title>
        <authorList>
            <person name="Shade A."/>
        </authorList>
    </citation>
    <scope>NUCLEOTIDE SEQUENCE [LARGE SCALE GENOMIC DNA]</scope>
    <source>
        <strain evidence="4">SORGH_AS_0422</strain>
    </source>
</reference>
<evidence type="ECO:0000256" key="1">
    <source>
        <dbReference type="ARBA" id="ARBA00023002"/>
    </source>
</evidence>
<dbReference type="PANTHER" id="PTHR14239:SF10">
    <property type="entry name" value="REDUCTASE"/>
    <property type="match status" value="1"/>
</dbReference>
<evidence type="ECO:0000259" key="2">
    <source>
        <dbReference type="Pfam" id="PF03807"/>
    </source>
</evidence>
<keyword evidence="4" id="KW-1185">Reference proteome</keyword>
<dbReference type="GO" id="GO:0102261">
    <property type="term" value="F:8-hydroxy-5-deazaflavin:NADPH oxidoreductase activity"/>
    <property type="evidence" value="ECO:0007669"/>
    <property type="project" value="UniProtKB-EC"/>
</dbReference>
<dbReference type="InterPro" id="IPR028939">
    <property type="entry name" value="P5C_Rdtase_cat_N"/>
</dbReference>
<protein>
    <submittedName>
        <fullName evidence="3">Dinucleotide-binding enzyme</fullName>
        <ecNumber evidence="3">1.5.1.40</ecNumber>
    </submittedName>
</protein>
<dbReference type="Proteomes" id="UP001258315">
    <property type="component" value="Unassembled WGS sequence"/>
</dbReference>
<dbReference type="InterPro" id="IPR036291">
    <property type="entry name" value="NAD(P)-bd_dom_sf"/>
</dbReference>
<evidence type="ECO:0000313" key="4">
    <source>
        <dbReference type="Proteomes" id="UP001258315"/>
    </source>
</evidence>
<accession>A0ABU3GNI3</accession>
<dbReference type="PANTHER" id="PTHR14239">
    <property type="entry name" value="DUDULIN-RELATED"/>
    <property type="match status" value="1"/>
</dbReference>
<proteinExistence type="predicted"/>
<dbReference type="SUPFAM" id="SSF51735">
    <property type="entry name" value="NAD(P)-binding Rossmann-fold domains"/>
    <property type="match status" value="1"/>
</dbReference>
<gene>
    <name evidence="3" type="ORF">QE417_000379</name>
</gene>
<dbReference type="EMBL" id="JAVLVU010000001">
    <property type="protein sequence ID" value="MDT3401307.1"/>
    <property type="molecule type" value="Genomic_DNA"/>
</dbReference>
<dbReference type="Gene3D" id="3.40.50.720">
    <property type="entry name" value="NAD(P)-binding Rossmann-like Domain"/>
    <property type="match status" value="1"/>
</dbReference>
<evidence type="ECO:0000313" key="3">
    <source>
        <dbReference type="EMBL" id="MDT3401307.1"/>
    </source>
</evidence>
<dbReference type="Pfam" id="PF03807">
    <property type="entry name" value="F420_oxidored"/>
    <property type="match status" value="1"/>
</dbReference>
<keyword evidence="1 3" id="KW-0560">Oxidoreductase</keyword>
<organism evidence="3 4">
    <name type="scientific">Mucilaginibacter terrae</name>
    <dbReference type="NCBI Taxonomy" id="1955052"/>
    <lineage>
        <taxon>Bacteria</taxon>
        <taxon>Pseudomonadati</taxon>
        <taxon>Bacteroidota</taxon>
        <taxon>Sphingobacteriia</taxon>
        <taxon>Sphingobacteriales</taxon>
        <taxon>Sphingobacteriaceae</taxon>
        <taxon>Mucilaginibacter</taxon>
    </lineage>
</organism>
<comment type="caution">
    <text evidence="3">The sequence shown here is derived from an EMBL/GenBank/DDBJ whole genome shotgun (WGS) entry which is preliminary data.</text>
</comment>